<feature type="domain" description="Type II/III secretion system secretin-like" evidence="6">
    <location>
        <begin position="403"/>
        <end position="528"/>
    </location>
</feature>
<dbReference type="InterPro" id="IPR050810">
    <property type="entry name" value="Bact_Secretion_Sys_Channel"/>
</dbReference>
<dbReference type="Proteomes" id="UP001516351">
    <property type="component" value="Unassembled WGS sequence"/>
</dbReference>
<dbReference type="PROSITE" id="PS51257">
    <property type="entry name" value="PROKAR_LIPOPROTEIN"/>
    <property type="match status" value="1"/>
</dbReference>
<keyword evidence="8" id="KW-1185">Reference proteome</keyword>
<gene>
    <name evidence="7" type="ORF">HW542_15570</name>
</gene>
<dbReference type="RefSeq" id="WP_267311323.1">
    <property type="nucleotide sequence ID" value="NZ_JABXXV010000011.1"/>
</dbReference>
<dbReference type="EMBL" id="JABXXV010000011">
    <property type="protein sequence ID" value="NVN48219.1"/>
    <property type="molecule type" value="Genomic_DNA"/>
</dbReference>
<evidence type="ECO:0000256" key="4">
    <source>
        <dbReference type="RuleBase" id="RU004003"/>
    </source>
</evidence>
<keyword evidence="2" id="KW-0732">Signal</keyword>
<dbReference type="Pfam" id="PF00263">
    <property type="entry name" value="Secretin"/>
    <property type="match status" value="1"/>
</dbReference>
<evidence type="ECO:0000256" key="5">
    <source>
        <dbReference type="SAM" id="MobiDB-lite"/>
    </source>
</evidence>
<proteinExistence type="inferred from homology"/>
<sequence>MKRLPLVITGLVSLSACGDFQDVTKMQKENEQAINEAKLPDAPVAEHISRPWLLGDLLPPQAEVPALLRAPVNMFSARPIGLRDAALMASAESGIPVSLDDDLDSTTLASSSQGFGQRNPVQFNGTSLPPPPTVSSFAQPSPTANAAGRQKGIGPWFSYQGDKAGLFAALATRFGVYQKYEAGGIRFYRTETRTFVIPAFGGKPAETSSGITAMTGPGQSAGSGGMGMGMGMGGMSGSSSNGGSAGAASGSMSFSTSASYDAWKNIQATAEMISGGAQIVADSSLGRLSATGTPRQLDRLDEWVRSIQADMMKQVSLVLTIYQVKLTHEQNLGWQPKVGFETAAKAWGFQTTPLSLLQPQGSSSPLNLGGSILDTAGGTAGQFKGTSFVMQSLAQIGVVTDRSQRTAVTLNNHPAPFNVTTNTTYVCGTNTVLATNAGSSSSIQQCTTSAGITGDITPRVVDNRILLHVSLHLATLLGLKDVNQNGGYVQQPQTASAVFDSEAGLESGNTLVISGYMANQGQKTKNGVGVADNFLLGGAGDAQTQKQMIFLTVTARTL</sequence>
<evidence type="ECO:0000256" key="1">
    <source>
        <dbReference type="ARBA" id="ARBA00004370"/>
    </source>
</evidence>
<feature type="region of interest" description="Disordered" evidence="5">
    <location>
        <begin position="108"/>
        <end position="149"/>
    </location>
</feature>
<evidence type="ECO:0000313" key="8">
    <source>
        <dbReference type="Proteomes" id="UP001516351"/>
    </source>
</evidence>
<evidence type="ECO:0000256" key="3">
    <source>
        <dbReference type="ARBA" id="ARBA00023136"/>
    </source>
</evidence>
<comment type="caution">
    <text evidence="7">The sequence shown here is derived from an EMBL/GenBank/DDBJ whole genome shotgun (WGS) entry which is preliminary data.</text>
</comment>
<comment type="subcellular location">
    <subcellularLocation>
        <location evidence="1">Membrane</location>
    </subcellularLocation>
</comment>
<organism evidence="7 8">
    <name type="scientific">Asaia spathodeae</name>
    <dbReference type="NCBI Taxonomy" id="657016"/>
    <lineage>
        <taxon>Bacteria</taxon>
        <taxon>Pseudomonadati</taxon>
        <taxon>Pseudomonadota</taxon>
        <taxon>Alphaproteobacteria</taxon>
        <taxon>Acetobacterales</taxon>
        <taxon>Acetobacteraceae</taxon>
        <taxon>Asaia</taxon>
    </lineage>
</organism>
<feature type="compositionally biased region" description="Polar residues" evidence="5">
    <location>
        <begin position="113"/>
        <end position="127"/>
    </location>
</feature>
<comment type="similarity">
    <text evidence="4">Belongs to the bacterial secretin family.</text>
</comment>
<feature type="compositionally biased region" description="Polar residues" evidence="5">
    <location>
        <begin position="134"/>
        <end position="144"/>
    </location>
</feature>
<reference evidence="7 8" key="1">
    <citation type="submission" date="2020-06" db="EMBL/GenBank/DDBJ databases">
        <title>Synonyms of Asaia species.</title>
        <authorList>
            <person name="Sombolestani A."/>
        </authorList>
    </citation>
    <scope>NUCLEOTIDE SEQUENCE [LARGE SCALE GENOMIC DNA]</scope>
    <source>
        <strain evidence="7 8">LMG 27047</strain>
    </source>
</reference>
<evidence type="ECO:0000313" key="7">
    <source>
        <dbReference type="EMBL" id="NVN48219.1"/>
    </source>
</evidence>
<evidence type="ECO:0000256" key="2">
    <source>
        <dbReference type="ARBA" id="ARBA00022729"/>
    </source>
</evidence>
<protein>
    <submittedName>
        <fullName evidence="7">Pilus assembly protein PilN</fullName>
    </submittedName>
</protein>
<accession>A0ABX2P8E8</accession>
<dbReference type="PANTHER" id="PTHR30332:SF24">
    <property type="entry name" value="SECRETIN GSPD-RELATED"/>
    <property type="match status" value="1"/>
</dbReference>
<keyword evidence="3" id="KW-0472">Membrane</keyword>
<evidence type="ECO:0000259" key="6">
    <source>
        <dbReference type="Pfam" id="PF00263"/>
    </source>
</evidence>
<name>A0ABX2P8E8_9PROT</name>
<dbReference type="PANTHER" id="PTHR30332">
    <property type="entry name" value="PROBABLE GENERAL SECRETION PATHWAY PROTEIN D"/>
    <property type="match status" value="1"/>
</dbReference>
<dbReference type="InterPro" id="IPR004846">
    <property type="entry name" value="T2SS/T3SS_dom"/>
</dbReference>